<organism evidence="2 3">
    <name type="scientific">Calocera cornea HHB12733</name>
    <dbReference type="NCBI Taxonomy" id="1353952"/>
    <lineage>
        <taxon>Eukaryota</taxon>
        <taxon>Fungi</taxon>
        <taxon>Dikarya</taxon>
        <taxon>Basidiomycota</taxon>
        <taxon>Agaricomycotina</taxon>
        <taxon>Dacrymycetes</taxon>
        <taxon>Dacrymycetales</taxon>
        <taxon>Dacrymycetaceae</taxon>
        <taxon>Calocera</taxon>
    </lineage>
</organism>
<feature type="compositionally biased region" description="Low complexity" evidence="1">
    <location>
        <begin position="12"/>
        <end position="29"/>
    </location>
</feature>
<dbReference type="Proteomes" id="UP000076842">
    <property type="component" value="Unassembled WGS sequence"/>
</dbReference>
<protein>
    <submittedName>
        <fullName evidence="2">Uncharacterized protein</fullName>
    </submittedName>
</protein>
<evidence type="ECO:0000313" key="2">
    <source>
        <dbReference type="EMBL" id="KZT51311.1"/>
    </source>
</evidence>
<gene>
    <name evidence="2" type="ORF">CALCODRAFT_503706</name>
</gene>
<sequence>MYLSSIKPERPATPISPSSSTPLYHSTVLPTSTSVPTRLMPYIPPRTFTPPNDALYLALFHARISDLHATAVQLHNIILATHPTWIIPADRVLQLAHSSPELSPYPAVPIPSTPFQQRSLQLLFYLLTYYEQCFITRLSSDDAARWHPMRYEICLMAVGLKPCCVIWLGPGYHSSNRARHLHDRGLVDSWVANVWQRTVQKLQSLPNTDPGLLGWLASVLTVPITAGVATGHPQDSSNWHSFTGRILIYSSQAPPHHRALVRWAFLQPNLVPGSAFVSRSPPSESVTLLPESVIAAALGYPCTRPATRGLDRLRTACFFYEDFGDGRAVISGFLAALPRDLSAVLRHLRLLQRILGPILPGTLNLGVRFEPNGQDQGEADAIHLQRLLTTTGEPLYTPTRPRNVSMRAAYASMRDQLEPTLSCVSFRQSYSFSVYWATLQEVNVICSDERLDTV</sequence>
<evidence type="ECO:0000313" key="3">
    <source>
        <dbReference type="Proteomes" id="UP000076842"/>
    </source>
</evidence>
<dbReference type="EMBL" id="KV424114">
    <property type="protein sequence ID" value="KZT51311.1"/>
    <property type="molecule type" value="Genomic_DNA"/>
</dbReference>
<evidence type="ECO:0000256" key="1">
    <source>
        <dbReference type="SAM" id="MobiDB-lite"/>
    </source>
</evidence>
<dbReference type="AlphaFoldDB" id="A0A165CSF0"/>
<dbReference type="InParanoid" id="A0A165CSF0"/>
<reference evidence="2 3" key="1">
    <citation type="journal article" date="2016" name="Mol. Biol. Evol.">
        <title>Comparative Genomics of Early-Diverging Mushroom-Forming Fungi Provides Insights into the Origins of Lignocellulose Decay Capabilities.</title>
        <authorList>
            <person name="Nagy L.G."/>
            <person name="Riley R."/>
            <person name="Tritt A."/>
            <person name="Adam C."/>
            <person name="Daum C."/>
            <person name="Floudas D."/>
            <person name="Sun H."/>
            <person name="Yadav J.S."/>
            <person name="Pangilinan J."/>
            <person name="Larsson K.H."/>
            <person name="Matsuura K."/>
            <person name="Barry K."/>
            <person name="Labutti K."/>
            <person name="Kuo R."/>
            <person name="Ohm R.A."/>
            <person name="Bhattacharya S.S."/>
            <person name="Shirouzu T."/>
            <person name="Yoshinaga Y."/>
            <person name="Martin F.M."/>
            <person name="Grigoriev I.V."/>
            <person name="Hibbett D.S."/>
        </authorList>
    </citation>
    <scope>NUCLEOTIDE SEQUENCE [LARGE SCALE GENOMIC DNA]</scope>
    <source>
        <strain evidence="2 3">HHB12733</strain>
    </source>
</reference>
<keyword evidence="3" id="KW-1185">Reference proteome</keyword>
<name>A0A165CSF0_9BASI</name>
<proteinExistence type="predicted"/>
<dbReference type="OrthoDB" id="3346604at2759"/>
<accession>A0A165CSF0</accession>
<feature type="region of interest" description="Disordered" evidence="1">
    <location>
        <begin position="1"/>
        <end position="29"/>
    </location>
</feature>